<protein>
    <submittedName>
        <fullName evidence="1">RES domain-containing protein</fullName>
    </submittedName>
</protein>
<comment type="caution">
    <text evidence="1">The sequence shown here is derived from an EMBL/GenBank/DDBJ whole genome shotgun (WGS) entry which is preliminary data.</text>
</comment>
<accession>A0ACC5P588</accession>
<evidence type="ECO:0000313" key="1">
    <source>
        <dbReference type="EMBL" id="MBB5342015.1"/>
    </source>
</evidence>
<sequence length="374" mass="42042">MGNAIEFDSESHYEGRAIPGGELDEEWPHFEHNLKTKSRYMSVTALKTLDKIFHGIEAHRTYQRTPVIVQAGPETALTTLFRARVFQSDEALFAALQRPELSIGPPPPQVAAAGRMNARGIPVFYGATDRNVALAEVRPPVGSKVVVAQFDIIRPLQLLDVEALRSLSVDGSVFDPQYLPRKQKAAFLSGLSEEITKPVMPDDETLNYIPTQVIAEYLASLDKPRLDGMIYPSVQAGEDTRNVVLFNKAAAVAKISRREDISFDIRDYENYESGPEIEYTVTEEFDSDYVAPEPKEPTLKQIMAEMNMVVDDREPALQLSETNVWVHHIKKVAITSEDYTVNRTSWDKKAFREFEKNQTANPIMPSFPADPIEI</sequence>
<dbReference type="EMBL" id="JACHEA010000003">
    <property type="protein sequence ID" value="MBB5342015.1"/>
    <property type="molecule type" value="Genomic_DNA"/>
</dbReference>
<name>A0ACC5P588_9BACT</name>
<gene>
    <name evidence="1" type="ORF">HDF13_004404</name>
</gene>
<reference evidence="1" key="1">
    <citation type="submission" date="2020-08" db="EMBL/GenBank/DDBJ databases">
        <title>Genomic Encyclopedia of Type Strains, Phase IV (KMG-V): Genome sequencing to study the core and pangenomes of soil and plant-associated prokaryotes.</title>
        <authorList>
            <person name="Whitman W."/>
        </authorList>
    </citation>
    <scope>NUCLEOTIDE SEQUENCE</scope>
    <source>
        <strain evidence="1">M8UP15</strain>
    </source>
</reference>
<proteinExistence type="predicted"/>
<organism evidence="1 2">
    <name type="scientific">Tunturiibacter gelidiferens</name>
    <dbReference type="NCBI Taxonomy" id="3069689"/>
    <lineage>
        <taxon>Bacteria</taxon>
        <taxon>Pseudomonadati</taxon>
        <taxon>Acidobacteriota</taxon>
        <taxon>Terriglobia</taxon>
        <taxon>Terriglobales</taxon>
        <taxon>Acidobacteriaceae</taxon>
        <taxon>Tunturiibacter</taxon>
    </lineage>
</organism>
<keyword evidence="2" id="KW-1185">Reference proteome</keyword>
<evidence type="ECO:0000313" key="2">
    <source>
        <dbReference type="Proteomes" id="UP000569005"/>
    </source>
</evidence>
<dbReference type="Proteomes" id="UP000569005">
    <property type="component" value="Unassembled WGS sequence"/>
</dbReference>